<dbReference type="GeneID" id="96001730"/>
<name>A0AB34L0R8_9PEZI</name>
<evidence type="ECO:0000313" key="4">
    <source>
        <dbReference type="Proteomes" id="UP000803884"/>
    </source>
</evidence>
<comment type="caution">
    <text evidence="3">The sequence shown here is derived from an EMBL/GenBank/DDBJ whole genome shotgun (WGS) entry which is preliminary data.</text>
</comment>
<keyword evidence="2" id="KW-0812">Transmembrane</keyword>
<dbReference type="RefSeq" id="XP_069233907.1">
    <property type="nucleotide sequence ID" value="XM_069368892.1"/>
</dbReference>
<sequence length="410" mass="45869">MDAQQDVPAVELPSETLVPGDSKVLSSETVMNATDTMTDDTEAPIDLDQLIDDWTHLRNLPSLFSVLRFFTSMAHYMTDLAVSYSFWSLIYTLAVLEAPQVVMPAQAPWTSKKDDGDESQPPVKQERQITSSIRTTVRHLYRVGGVLGPFRGLACKFCQWFAMMFVALPIGLFYSFPTPARQEAFEAPQTLIGLFKTILMFGLGDFVVKVCLISWSTAWVHIVITQPTLRIWYRRLPPFLPTLRATWRPIALHGLVQSVILAAVPALLKHPFDLNNSEPGALRAGITSEHVIRTLIWLVTRSISFTVCVPLDMALTRIQASMLPEEEETIIPFDRSFNSNGTNGLKPGLLAEPRGTLSFREAWQSVSWSEFRRIVVLCIKMLVAQAVVNGAFSIIIGGDAWSNSWKPWVS</sequence>
<keyword evidence="2" id="KW-1133">Transmembrane helix</keyword>
<keyword evidence="4" id="KW-1185">Reference proteome</keyword>
<evidence type="ECO:0000256" key="1">
    <source>
        <dbReference type="SAM" id="MobiDB-lite"/>
    </source>
</evidence>
<organism evidence="3 4">
    <name type="scientific">Cladosporium halotolerans</name>
    <dbReference type="NCBI Taxonomy" id="1052096"/>
    <lineage>
        <taxon>Eukaryota</taxon>
        <taxon>Fungi</taxon>
        <taxon>Dikarya</taxon>
        <taxon>Ascomycota</taxon>
        <taxon>Pezizomycotina</taxon>
        <taxon>Dothideomycetes</taxon>
        <taxon>Dothideomycetidae</taxon>
        <taxon>Cladosporiales</taxon>
        <taxon>Cladosporiaceae</taxon>
        <taxon>Cladosporium</taxon>
    </lineage>
</organism>
<dbReference type="Proteomes" id="UP000803884">
    <property type="component" value="Unassembled WGS sequence"/>
</dbReference>
<feature type="transmembrane region" description="Helical" evidence="2">
    <location>
        <begin position="374"/>
        <end position="396"/>
    </location>
</feature>
<evidence type="ECO:0000256" key="2">
    <source>
        <dbReference type="SAM" id="Phobius"/>
    </source>
</evidence>
<evidence type="ECO:0000313" key="3">
    <source>
        <dbReference type="EMBL" id="KAL1590802.1"/>
    </source>
</evidence>
<keyword evidence="2" id="KW-0472">Membrane</keyword>
<feature type="transmembrane region" description="Helical" evidence="2">
    <location>
        <begin position="197"/>
        <end position="224"/>
    </location>
</feature>
<dbReference type="EMBL" id="JAAQHG020000001">
    <property type="protein sequence ID" value="KAL1590802.1"/>
    <property type="molecule type" value="Genomic_DNA"/>
</dbReference>
<dbReference type="AlphaFoldDB" id="A0AB34L0R8"/>
<feature type="region of interest" description="Disordered" evidence="1">
    <location>
        <begin position="108"/>
        <end position="128"/>
    </location>
</feature>
<gene>
    <name evidence="3" type="ORF">WHR41_00286</name>
</gene>
<protein>
    <submittedName>
        <fullName evidence="3">Uncharacterized protein</fullName>
    </submittedName>
</protein>
<proteinExistence type="predicted"/>
<feature type="transmembrane region" description="Helical" evidence="2">
    <location>
        <begin position="157"/>
        <end position="177"/>
    </location>
</feature>
<accession>A0AB34L0R8</accession>
<reference evidence="3 4" key="1">
    <citation type="journal article" date="2020" name="Microbiol. Resour. Announc.">
        <title>Draft Genome Sequence of a Cladosporium Species Isolated from the Mesophotic Ascidian Didemnum maculosum.</title>
        <authorList>
            <person name="Gioti A."/>
            <person name="Siaperas R."/>
            <person name="Nikolaivits E."/>
            <person name="Le Goff G."/>
            <person name="Ouazzani J."/>
            <person name="Kotoulas G."/>
            <person name="Topakas E."/>
        </authorList>
    </citation>
    <scope>NUCLEOTIDE SEQUENCE [LARGE SCALE GENOMIC DNA]</scope>
    <source>
        <strain evidence="3 4">TM138-S3</strain>
    </source>
</reference>